<name>A0ABS2PRT2_9STRE</name>
<evidence type="ECO:0008006" key="3">
    <source>
        <dbReference type="Google" id="ProtNLM"/>
    </source>
</evidence>
<dbReference type="Proteomes" id="UP000697472">
    <property type="component" value="Unassembled WGS sequence"/>
</dbReference>
<sequence>MKKRLLFILSLFSLIAILGGCSVNKISNEQVKKTENDLAKYIVSRYSDVETITFKKWGYSNETGYWGVTVIVNKTNKISFSLGDRKDITSISGISYHSDSFHLLENEENKDDSPVSISKKIISNELKVDLSNVTITYSSS</sequence>
<keyword evidence="2" id="KW-1185">Reference proteome</keyword>
<protein>
    <recommendedName>
        <fullName evidence="3">Lipoprotein</fullName>
    </recommendedName>
</protein>
<accession>A0ABS2PRT2</accession>
<evidence type="ECO:0000313" key="2">
    <source>
        <dbReference type="Proteomes" id="UP000697472"/>
    </source>
</evidence>
<gene>
    <name evidence="1" type="ORF">JOC28_001046</name>
</gene>
<evidence type="ECO:0000313" key="1">
    <source>
        <dbReference type="EMBL" id="MBM7642749.1"/>
    </source>
</evidence>
<dbReference type="RefSeq" id="WP_205009586.1">
    <property type="nucleotide sequence ID" value="NZ_JAFBEH010000018.1"/>
</dbReference>
<dbReference type="EMBL" id="JAFBEH010000018">
    <property type="protein sequence ID" value="MBM7642749.1"/>
    <property type="molecule type" value="Genomic_DNA"/>
</dbReference>
<proteinExistence type="predicted"/>
<comment type="caution">
    <text evidence="1">The sequence shown here is derived from an EMBL/GenBank/DDBJ whole genome shotgun (WGS) entry which is preliminary data.</text>
</comment>
<reference evidence="1 2" key="1">
    <citation type="submission" date="2021-01" db="EMBL/GenBank/DDBJ databases">
        <title>Genomic Encyclopedia of Type Strains, Phase IV (KMG-IV): sequencing the most valuable type-strain genomes for metagenomic binning, comparative biology and taxonomic classification.</title>
        <authorList>
            <person name="Goeker M."/>
        </authorList>
    </citation>
    <scope>NUCLEOTIDE SEQUENCE [LARGE SCALE GENOMIC DNA]</scope>
    <source>
        <strain evidence="1 2">DSM 27382</strain>
    </source>
</reference>
<dbReference type="PROSITE" id="PS51257">
    <property type="entry name" value="PROKAR_LIPOPROTEIN"/>
    <property type="match status" value="1"/>
</dbReference>
<organism evidence="1 2">
    <name type="scientific">Streptococcus loxodontisalivarius</name>
    <dbReference type="NCBI Taxonomy" id="1349415"/>
    <lineage>
        <taxon>Bacteria</taxon>
        <taxon>Bacillati</taxon>
        <taxon>Bacillota</taxon>
        <taxon>Bacilli</taxon>
        <taxon>Lactobacillales</taxon>
        <taxon>Streptococcaceae</taxon>
        <taxon>Streptococcus</taxon>
    </lineage>
</organism>